<gene>
    <name evidence="2" type="ORF">RFI_20989</name>
</gene>
<reference evidence="2 3" key="1">
    <citation type="journal article" date="2013" name="Curr. Biol.">
        <title>The Genome of the Foraminiferan Reticulomyxa filosa.</title>
        <authorList>
            <person name="Glockner G."/>
            <person name="Hulsmann N."/>
            <person name="Schleicher M."/>
            <person name="Noegel A.A."/>
            <person name="Eichinger L."/>
            <person name="Gallinger C."/>
            <person name="Pawlowski J."/>
            <person name="Sierra R."/>
            <person name="Euteneuer U."/>
            <person name="Pillet L."/>
            <person name="Moustafa A."/>
            <person name="Platzer M."/>
            <person name="Groth M."/>
            <person name="Szafranski K."/>
            <person name="Schliwa M."/>
        </authorList>
    </citation>
    <scope>NUCLEOTIDE SEQUENCE [LARGE SCALE GENOMIC DNA]</scope>
</reference>
<sequence length="145" mass="17057">MLILNFYTEKEFSSIIFCTILSHAQSKKILSLEHCLDVTDKQNMISLFVDCDNSRLFFFLNTLILENLDKSPLVFHFQYNMVRLPTSFSFYFFLYLLIACYSKKNKNDGSILFLMYAIAVLCCGRQFLTGSFVIYFFDFPNFLID</sequence>
<evidence type="ECO:0000313" key="3">
    <source>
        <dbReference type="Proteomes" id="UP000023152"/>
    </source>
</evidence>
<dbReference type="Proteomes" id="UP000023152">
    <property type="component" value="Unassembled WGS sequence"/>
</dbReference>
<protein>
    <submittedName>
        <fullName evidence="2">Uncharacterized protein</fullName>
    </submittedName>
</protein>
<proteinExistence type="predicted"/>
<organism evidence="2 3">
    <name type="scientific">Reticulomyxa filosa</name>
    <dbReference type="NCBI Taxonomy" id="46433"/>
    <lineage>
        <taxon>Eukaryota</taxon>
        <taxon>Sar</taxon>
        <taxon>Rhizaria</taxon>
        <taxon>Retaria</taxon>
        <taxon>Foraminifera</taxon>
        <taxon>Monothalamids</taxon>
        <taxon>Reticulomyxidae</taxon>
        <taxon>Reticulomyxa</taxon>
    </lineage>
</organism>
<comment type="caution">
    <text evidence="2">The sequence shown here is derived from an EMBL/GenBank/DDBJ whole genome shotgun (WGS) entry which is preliminary data.</text>
</comment>
<keyword evidence="1" id="KW-0812">Transmembrane</keyword>
<keyword evidence="1" id="KW-1133">Transmembrane helix</keyword>
<name>X6MTF3_RETFI</name>
<dbReference type="EMBL" id="ASPP01018329">
    <property type="protein sequence ID" value="ETO16365.1"/>
    <property type="molecule type" value="Genomic_DNA"/>
</dbReference>
<accession>X6MTF3</accession>
<dbReference type="AlphaFoldDB" id="X6MTF3"/>
<feature type="transmembrane region" description="Helical" evidence="1">
    <location>
        <begin position="82"/>
        <end position="101"/>
    </location>
</feature>
<feature type="transmembrane region" description="Helical" evidence="1">
    <location>
        <begin position="113"/>
        <end position="137"/>
    </location>
</feature>
<evidence type="ECO:0000313" key="2">
    <source>
        <dbReference type="EMBL" id="ETO16365.1"/>
    </source>
</evidence>
<keyword evidence="3" id="KW-1185">Reference proteome</keyword>
<keyword evidence="1" id="KW-0472">Membrane</keyword>
<evidence type="ECO:0000256" key="1">
    <source>
        <dbReference type="SAM" id="Phobius"/>
    </source>
</evidence>